<accession>A0A9W6BD47</accession>
<dbReference type="Proteomes" id="UP001165080">
    <property type="component" value="Unassembled WGS sequence"/>
</dbReference>
<dbReference type="PROSITE" id="PS50125">
    <property type="entry name" value="GUANYLATE_CYCLASE_2"/>
    <property type="match status" value="1"/>
</dbReference>
<dbReference type="GO" id="GO:0001653">
    <property type="term" value="F:peptide receptor activity"/>
    <property type="evidence" value="ECO:0007669"/>
    <property type="project" value="TreeGrafter"/>
</dbReference>
<name>A0A9W6BD47_9CHLO</name>
<dbReference type="GO" id="GO:0005886">
    <property type="term" value="C:plasma membrane"/>
    <property type="evidence" value="ECO:0007669"/>
    <property type="project" value="TreeGrafter"/>
</dbReference>
<evidence type="ECO:0000313" key="11">
    <source>
        <dbReference type="Proteomes" id="UP001165080"/>
    </source>
</evidence>
<keyword evidence="6 7" id="KW-0456">Lyase</keyword>
<dbReference type="GO" id="GO:0007168">
    <property type="term" value="P:receptor guanylyl cyclase signaling pathway"/>
    <property type="evidence" value="ECO:0007669"/>
    <property type="project" value="TreeGrafter"/>
</dbReference>
<comment type="subcellular location">
    <subcellularLocation>
        <location evidence="1">Membrane</location>
    </subcellularLocation>
</comment>
<evidence type="ECO:0000256" key="1">
    <source>
        <dbReference type="ARBA" id="ARBA00004370"/>
    </source>
</evidence>
<dbReference type="SMART" id="SM00044">
    <property type="entry name" value="CYCc"/>
    <property type="match status" value="1"/>
</dbReference>
<evidence type="ECO:0000256" key="5">
    <source>
        <dbReference type="ARBA" id="ARBA00023136"/>
    </source>
</evidence>
<feature type="region of interest" description="Disordered" evidence="8">
    <location>
        <begin position="153"/>
        <end position="189"/>
    </location>
</feature>
<keyword evidence="2" id="KW-0812">Transmembrane</keyword>
<evidence type="ECO:0000256" key="6">
    <source>
        <dbReference type="ARBA" id="ARBA00023239"/>
    </source>
</evidence>
<keyword evidence="11" id="KW-1185">Reference proteome</keyword>
<keyword evidence="3" id="KW-0547">Nucleotide-binding</keyword>
<dbReference type="AlphaFoldDB" id="A0A9W6BD47"/>
<evidence type="ECO:0000256" key="4">
    <source>
        <dbReference type="ARBA" id="ARBA00022989"/>
    </source>
</evidence>
<dbReference type="InterPro" id="IPR001054">
    <property type="entry name" value="A/G_cyclase"/>
</dbReference>
<evidence type="ECO:0000256" key="2">
    <source>
        <dbReference type="ARBA" id="ARBA00022692"/>
    </source>
</evidence>
<keyword evidence="4" id="KW-1133">Transmembrane helix</keyword>
<comment type="similarity">
    <text evidence="7">Belongs to the adenylyl cyclase class-4/guanylyl cyclase family.</text>
</comment>
<feature type="compositionally biased region" description="Gly residues" evidence="8">
    <location>
        <begin position="154"/>
        <end position="169"/>
    </location>
</feature>
<sequence length="189" mass="19489">MANIASRLRTPLGHPVEMRIGMHSGPCMSGVVGRRMPRFCLFGDTVNTASRMESTGLPGRIHVSEATRSLLPDEPWEPRGEGIAVKGKGLMQTYLWSGDLACLCPKMRDRVINTIAGARARSPPLPPPAAMRPPSLSASSSWASLAHSNSFRGLPGGGGSGGSVGGGGKASDSLPAAQALPPIGAGVLN</sequence>
<dbReference type="Pfam" id="PF00211">
    <property type="entry name" value="Guanylate_cyc"/>
    <property type="match status" value="1"/>
</dbReference>
<comment type="caution">
    <text evidence="10">The sequence shown here is derived from an EMBL/GenBank/DDBJ whole genome shotgun (WGS) entry which is preliminary data.</text>
</comment>
<protein>
    <recommendedName>
        <fullName evidence="9">Guanylate cyclase domain-containing protein</fullName>
    </recommendedName>
</protein>
<dbReference type="GO" id="GO:0004383">
    <property type="term" value="F:guanylate cyclase activity"/>
    <property type="evidence" value="ECO:0007669"/>
    <property type="project" value="TreeGrafter"/>
</dbReference>
<dbReference type="EMBL" id="BRXU01000002">
    <property type="protein sequence ID" value="GLC49565.1"/>
    <property type="molecule type" value="Genomic_DNA"/>
</dbReference>
<dbReference type="InterPro" id="IPR050401">
    <property type="entry name" value="Cyclic_nucleotide_synthase"/>
</dbReference>
<dbReference type="GO" id="GO:0004016">
    <property type="term" value="F:adenylate cyclase activity"/>
    <property type="evidence" value="ECO:0007669"/>
    <property type="project" value="TreeGrafter"/>
</dbReference>
<evidence type="ECO:0000256" key="3">
    <source>
        <dbReference type="ARBA" id="ARBA00022741"/>
    </source>
</evidence>
<evidence type="ECO:0000256" key="8">
    <source>
        <dbReference type="SAM" id="MobiDB-lite"/>
    </source>
</evidence>
<dbReference type="PANTHER" id="PTHR11920">
    <property type="entry name" value="GUANYLYL CYCLASE"/>
    <property type="match status" value="1"/>
</dbReference>
<evidence type="ECO:0000256" key="7">
    <source>
        <dbReference type="RuleBase" id="RU000405"/>
    </source>
</evidence>
<keyword evidence="5" id="KW-0472">Membrane</keyword>
<dbReference type="SUPFAM" id="SSF55073">
    <property type="entry name" value="Nucleotide cyclase"/>
    <property type="match status" value="1"/>
</dbReference>
<evidence type="ECO:0000313" key="10">
    <source>
        <dbReference type="EMBL" id="GLC49565.1"/>
    </source>
</evidence>
<dbReference type="InterPro" id="IPR018297">
    <property type="entry name" value="A/G_cyclase_CS"/>
</dbReference>
<dbReference type="PROSITE" id="PS00452">
    <property type="entry name" value="GUANYLATE_CYCLASE_1"/>
    <property type="match status" value="1"/>
</dbReference>
<dbReference type="PANTHER" id="PTHR11920:SF335">
    <property type="entry name" value="GUANYLATE CYCLASE"/>
    <property type="match status" value="1"/>
</dbReference>
<organism evidence="10 11">
    <name type="scientific">Pleodorina starrii</name>
    <dbReference type="NCBI Taxonomy" id="330485"/>
    <lineage>
        <taxon>Eukaryota</taxon>
        <taxon>Viridiplantae</taxon>
        <taxon>Chlorophyta</taxon>
        <taxon>core chlorophytes</taxon>
        <taxon>Chlorophyceae</taxon>
        <taxon>CS clade</taxon>
        <taxon>Chlamydomonadales</taxon>
        <taxon>Volvocaceae</taxon>
        <taxon>Pleodorina</taxon>
    </lineage>
</organism>
<evidence type="ECO:0000259" key="9">
    <source>
        <dbReference type="PROSITE" id="PS50125"/>
    </source>
</evidence>
<dbReference type="InterPro" id="IPR029787">
    <property type="entry name" value="Nucleotide_cyclase"/>
</dbReference>
<feature type="domain" description="Guanylate cyclase" evidence="9">
    <location>
        <begin position="1"/>
        <end position="53"/>
    </location>
</feature>
<proteinExistence type="inferred from homology"/>
<gene>
    <name evidence="10" type="primary">PLESTBF000126</name>
    <name evidence="10" type="ORF">PLESTB_000259200</name>
</gene>
<reference evidence="10 11" key="1">
    <citation type="journal article" date="2023" name="Commun. Biol.">
        <title>Reorganization of the ancestral sex-determining regions during the evolution of trioecy in Pleodorina starrii.</title>
        <authorList>
            <person name="Takahashi K."/>
            <person name="Suzuki S."/>
            <person name="Kawai-Toyooka H."/>
            <person name="Yamamoto K."/>
            <person name="Hamaji T."/>
            <person name="Ootsuki R."/>
            <person name="Yamaguchi H."/>
            <person name="Kawachi M."/>
            <person name="Higashiyama T."/>
            <person name="Nozaki H."/>
        </authorList>
    </citation>
    <scope>NUCLEOTIDE SEQUENCE [LARGE SCALE GENOMIC DNA]</scope>
    <source>
        <strain evidence="10 11">NIES-4479</strain>
    </source>
</reference>
<dbReference type="GO" id="GO:0000166">
    <property type="term" value="F:nucleotide binding"/>
    <property type="evidence" value="ECO:0007669"/>
    <property type="project" value="UniProtKB-KW"/>
</dbReference>
<dbReference type="CDD" id="cd07302">
    <property type="entry name" value="CHD"/>
    <property type="match status" value="1"/>
</dbReference>
<dbReference type="Gene3D" id="3.30.70.1230">
    <property type="entry name" value="Nucleotide cyclase"/>
    <property type="match status" value="1"/>
</dbReference>
<dbReference type="GO" id="GO:0035556">
    <property type="term" value="P:intracellular signal transduction"/>
    <property type="evidence" value="ECO:0007669"/>
    <property type="project" value="InterPro"/>
</dbReference>